<evidence type="ECO:0000256" key="3">
    <source>
        <dbReference type="ARBA" id="ARBA00022801"/>
    </source>
</evidence>
<dbReference type="Gene3D" id="2.115.10.20">
    <property type="entry name" value="Glycosyl hydrolase domain, family 43"/>
    <property type="match status" value="1"/>
</dbReference>
<dbReference type="EMBL" id="PYLS01000005">
    <property type="protein sequence ID" value="PST83510.1"/>
    <property type="molecule type" value="Genomic_DNA"/>
</dbReference>
<dbReference type="InterPro" id="IPR050727">
    <property type="entry name" value="GH43_arabinanases"/>
</dbReference>
<feature type="active site" description="Proton donor" evidence="5">
    <location>
        <position position="240"/>
    </location>
</feature>
<dbReference type="SUPFAM" id="SSF75005">
    <property type="entry name" value="Arabinanase/levansucrase/invertase"/>
    <property type="match status" value="1"/>
</dbReference>
<evidence type="ECO:0000256" key="4">
    <source>
        <dbReference type="ARBA" id="ARBA00023295"/>
    </source>
</evidence>
<keyword evidence="9" id="KW-1185">Reference proteome</keyword>
<comment type="similarity">
    <text evidence="2 7">Belongs to the glycosyl hydrolase 43 family.</text>
</comment>
<keyword evidence="4 7" id="KW-0326">Glycosidase</keyword>
<accession>A0A2T3HM45</accession>
<gene>
    <name evidence="8" type="ORF">C7T94_13230</name>
</gene>
<name>A0A2T3HM45_9SPHI</name>
<keyword evidence="3 7" id="KW-0378">Hydrolase</keyword>
<dbReference type="GO" id="GO:0004553">
    <property type="term" value="F:hydrolase activity, hydrolyzing O-glycosyl compounds"/>
    <property type="evidence" value="ECO:0007669"/>
    <property type="project" value="InterPro"/>
</dbReference>
<proteinExistence type="inferred from homology"/>
<dbReference type="InterPro" id="IPR006710">
    <property type="entry name" value="Glyco_hydro_43"/>
</dbReference>
<dbReference type="InterPro" id="IPR023296">
    <property type="entry name" value="Glyco_hydro_beta-prop_sf"/>
</dbReference>
<evidence type="ECO:0000256" key="6">
    <source>
        <dbReference type="PIRSR" id="PIRSR606710-2"/>
    </source>
</evidence>
<feature type="active site" description="Proton acceptor" evidence="5">
    <location>
        <position position="69"/>
    </location>
</feature>
<reference evidence="8 9" key="1">
    <citation type="submission" date="2018-03" db="EMBL/GenBank/DDBJ databases">
        <authorList>
            <person name="Keele B.F."/>
        </authorList>
    </citation>
    <scope>NUCLEOTIDE SEQUENCE [LARGE SCALE GENOMIC DNA]</scope>
    <source>
        <strain evidence="8 9">YL28-9</strain>
    </source>
</reference>
<evidence type="ECO:0000256" key="5">
    <source>
        <dbReference type="PIRSR" id="PIRSR606710-1"/>
    </source>
</evidence>
<dbReference type="Proteomes" id="UP000240912">
    <property type="component" value="Unassembled WGS sequence"/>
</dbReference>
<feature type="site" description="Important for catalytic activity, responsible for pKa modulation of the active site Glu and correct orientation of both the proton donor and substrate" evidence="6">
    <location>
        <position position="177"/>
    </location>
</feature>
<dbReference type="PANTHER" id="PTHR43301:SF3">
    <property type="entry name" value="ARABINAN ENDO-1,5-ALPHA-L-ARABINOSIDASE A-RELATED"/>
    <property type="match status" value="1"/>
</dbReference>
<evidence type="ECO:0000256" key="7">
    <source>
        <dbReference type="RuleBase" id="RU361187"/>
    </source>
</evidence>
<dbReference type="AlphaFoldDB" id="A0A2T3HM45"/>
<dbReference type="GO" id="GO:0005975">
    <property type="term" value="P:carbohydrate metabolic process"/>
    <property type="evidence" value="ECO:0007669"/>
    <property type="project" value="InterPro"/>
</dbReference>
<dbReference type="PANTHER" id="PTHR43301">
    <property type="entry name" value="ARABINAN ENDO-1,5-ALPHA-L-ARABINOSIDASE"/>
    <property type="match status" value="1"/>
</dbReference>
<evidence type="ECO:0008006" key="10">
    <source>
        <dbReference type="Google" id="ProtNLM"/>
    </source>
</evidence>
<dbReference type="Pfam" id="PF04616">
    <property type="entry name" value="Glyco_hydro_43"/>
    <property type="match status" value="1"/>
</dbReference>
<comment type="pathway">
    <text evidence="1">Glycan metabolism; L-arabinan degradation.</text>
</comment>
<organism evidence="8 9">
    <name type="scientific">Pedobacter yulinensis</name>
    <dbReference type="NCBI Taxonomy" id="2126353"/>
    <lineage>
        <taxon>Bacteria</taxon>
        <taxon>Pseudomonadati</taxon>
        <taxon>Bacteroidota</taxon>
        <taxon>Sphingobacteriia</taxon>
        <taxon>Sphingobacteriales</taxon>
        <taxon>Sphingobacteriaceae</taxon>
        <taxon>Pedobacter</taxon>
    </lineage>
</organism>
<evidence type="ECO:0000313" key="9">
    <source>
        <dbReference type="Proteomes" id="UP000240912"/>
    </source>
</evidence>
<evidence type="ECO:0000256" key="2">
    <source>
        <dbReference type="ARBA" id="ARBA00009865"/>
    </source>
</evidence>
<comment type="caution">
    <text evidence="8">The sequence shown here is derived from an EMBL/GenBank/DDBJ whole genome shotgun (WGS) entry which is preliminary data.</text>
</comment>
<evidence type="ECO:0000256" key="1">
    <source>
        <dbReference type="ARBA" id="ARBA00004834"/>
    </source>
</evidence>
<protein>
    <recommendedName>
        <fullName evidence="10">Glycoside hydrolase</fullName>
    </recommendedName>
</protein>
<sequence length="371" mass="39705">MAAFQTYPMKTTIFQGLKLALAISALFASCKRETSPPDALGTGANAQAFSVAAGTFQNPVIPASQNPKDPQIMRGADNNFYLFHPNGANYKVFSSPDLVNWTAVTNSCFSKPTGSFWSAGTFRAGGKYLLYYTHVKGANNRTIGVASADAPGGPYQDANASLVVKQKANGEYTPVIDPSVFQDPADGKVYLFYARNVGQGADQLPDLRVVQLTADGLNTIAGTDQPVLTISQAWENINIEHPLVYYAPNAAASRRYYMLYNGSGGALARYAIGYAYSSSPAGPFTKAAEGSTPGLNPLVRQDPAKGIYGPGSPNTVVDDAGVRWLIYRIKTTAGESWSDRAVCVDELFRNSSDQLIVTPTKGTTQNAPFFN</sequence>
<evidence type="ECO:0000313" key="8">
    <source>
        <dbReference type="EMBL" id="PST83510.1"/>
    </source>
</evidence>